<proteinExistence type="predicted"/>
<sequence>MEQKLTQLGHHSMSHNVPLDMASFHIYHEKDVRPNTSPLEQLFPDVVCELPGEGGSQELSMARSEPQIFLALSTLMISLSSGAKQLVLSPIPSPPPGPEQPHPYGIGPA</sequence>
<organism evidence="2 3">
    <name type="scientific">Fukomys damarensis</name>
    <name type="common">Damaraland mole rat</name>
    <name type="synonym">Cryptomys damarensis</name>
    <dbReference type="NCBI Taxonomy" id="885580"/>
    <lineage>
        <taxon>Eukaryota</taxon>
        <taxon>Metazoa</taxon>
        <taxon>Chordata</taxon>
        <taxon>Craniata</taxon>
        <taxon>Vertebrata</taxon>
        <taxon>Euteleostomi</taxon>
        <taxon>Mammalia</taxon>
        <taxon>Eutheria</taxon>
        <taxon>Euarchontoglires</taxon>
        <taxon>Glires</taxon>
        <taxon>Rodentia</taxon>
        <taxon>Hystricomorpha</taxon>
        <taxon>Bathyergidae</taxon>
        <taxon>Fukomys</taxon>
    </lineage>
</organism>
<feature type="compositionally biased region" description="Pro residues" evidence="1">
    <location>
        <begin position="91"/>
        <end position="101"/>
    </location>
</feature>
<accession>A0A091D6W2</accession>
<name>A0A091D6W2_FUKDA</name>
<evidence type="ECO:0000313" key="2">
    <source>
        <dbReference type="EMBL" id="KFO26802.1"/>
    </source>
</evidence>
<dbReference type="EMBL" id="KN123090">
    <property type="protein sequence ID" value="KFO26802.1"/>
    <property type="molecule type" value="Genomic_DNA"/>
</dbReference>
<dbReference type="Proteomes" id="UP000028990">
    <property type="component" value="Unassembled WGS sequence"/>
</dbReference>
<protein>
    <submittedName>
        <fullName evidence="2">Uncharacterized protein</fullName>
    </submittedName>
</protein>
<reference evidence="2 3" key="1">
    <citation type="submission" date="2013-11" db="EMBL/GenBank/DDBJ databases">
        <title>The Damaraland mole rat (Fukomys damarensis) genome and evolution of African mole rats.</title>
        <authorList>
            <person name="Gladyshev V.N."/>
            <person name="Fang X."/>
        </authorList>
    </citation>
    <scope>NUCLEOTIDE SEQUENCE [LARGE SCALE GENOMIC DNA]</scope>
    <source>
        <tissue evidence="2">Liver</tissue>
    </source>
</reference>
<evidence type="ECO:0000313" key="3">
    <source>
        <dbReference type="Proteomes" id="UP000028990"/>
    </source>
</evidence>
<keyword evidence="3" id="KW-1185">Reference proteome</keyword>
<dbReference type="AlphaFoldDB" id="A0A091D6W2"/>
<feature type="region of interest" description="Disordered" evidence="1">
    <location>
        <begin position="86"/>
        <end position="109"/>
    </location>
</feature>
<gene>
    <name evidence="2" type="ORF">H920_11787</name>
</gene>
<evidence type="ECO:0000256" key="1">
    <source>
        <dbReference type="SAM" id="MobiDB-lite"/>
    </source>
</evidence>